<reference evidence="1" key="1">
    <citation type="journal article" date="2014" name="Front. Microbiol.">
        <title>High frequency of phylogenetically diverse reductive dehalogenase-homologous genes in deep subseafloor sedimentary metagenomes.</title>
        <authorList>
            <person name="Kawai M."/>
            <person name="Futagami T."/>
            <person name="Toyoda A."/>
            <person name="Takaki Y."/>
            <person name="Nishi S."/>
            <person name="Hori S."/>
            <person name="Arai W."/>
            <person name="Tsubouchi T."/>
            <person name="Morono Y."/>
            <person name="Uchiyama I."/>
            <person name="Ito T."/>
            <person name="Fujiyama A."/>
            <person name="Inagaki F."/>
            <person name="Takami H."/>
        </authorList>
    </citation>
    <scope>NUCLEOTIDE SEQUENCE</scope>
    <source>
        <strain evidence="1">Expedition CK06-06</strain>
    </source>
</reference>
<organism evidence="1">
    <name type="scientific">marine sediment metagenome</name>
    <dbReference type="NCBI Taxonomy" id="412755"/>
    <lineage>
        <taxon>unclassified sequences</taxon>
        <taxon>metagenomes</taxon>
        <taxon>ecological metagenomes</taxon>
    </lineage>
</organism>
<proteinExistence type="predicted"/>
<dbReference type="EMBL" id="BARU01038969">
    <property type="protein sequence ID" value="GAH89249.1"/>
    <property type="molecule type" value="Genomic_DNA"/>
</dbReference>
<comment type="caution">
    <text evidence="1">The sequence shown here is derived from an EMBL/GenBank/DDBJ whole genome shotgun (WGS) entry which is preliminary data.</text>
</comment>
<gene>
    <name evidence="1" type="ORF">S03H2_60469</name>
</gene>
<protein>
    <submittedName>
        <fullName evidence="1">Uncharacterized protein</fullName>
    </submittedName>
</protein>
<accession>X1KGH0</accession>
<sequence>MMSAKSETQHYVLCVSNEKYPASLEARKIYQCVQDPQAEAHGQIRVIDESGEDYLYPQELFIPIEIPEKATRVFAHDS</sequence>
<name>X1KGH0_9ZZZZ</name>
<dbReference type="AlphaFoldDB" id="X1KGH0"/>
<evidence type="ECO:0000313" key="1">
    <source>
        <dbReference type="EMBL" id="GAH89249.1"/>
    </source>
</evidence>